<feature type="region of interest" description="Disordered" evidence="6">
    <location>
        <begin position="1"/>
        <end position="22"/>
    </location>
</feature>
<reference evidence="8 9" key="1">
    <citation type="submission" date="2020-01" db="EMBL/GenBank/DDBJ databases">
        <title>The draft genome sequence of Corallococcus exiguus DSM 14696.</title>
        <authorList>
            <person name="Zhang X."/>
            <person name="Zhu H."/>
        </authorList>
    </citation>
    <scope>NUCLEOTIDE SEQUENCE [LARGE SCALE GENOMIC DNA]</scope>
    <source>
        <strain evidence="8 9">DSM 14696</strain>
    </source>
</reference>
<feature type="transmembrane region" description="Helical" evidence="7">
    <location>
        <begin position="271"/>
        <end position="291"/>
    </location>
</feature>
<dbReference type="InterPro" id="IPR045035">
    <property type="entry name" value="YSL-like"/>
</dbReference>
<sequence>MSASSGQPAAPPEAAAEPEAPDPVAPVRMVFAGAEISEGREWTARSLGMGLLIGALLAVTNLYMGMKTGWWDSGSITATVLGFSGLAAYGRKRGVPYTPLENNLTQTAASSVGAMPASAGLLGALPALAFLGMSVPGWGIAAWGVVLGVLGVLVAGLLRRRLLEQEALPFPTGIATAELISTLHAASPSEARSTPVGRGRTLVGAGVVAMALTWMRDSRGWLPGMVALPGRVGGVGLDALTWGVGMSPMLLAVGMMTGLQLALSMLLGSGLAWGVLAPGLLGTSVVAGAGYEPLSAWLMWPGVGLMLGAAVVSLAAQARDFLGAAKDLRSVGTSRGGLPRWSLGVAAVACVLAVVLGRVLFGLGVPSMLLALALLVPLCAVCARGAGQTDVSPVSQMGNLTQVVFGVVRPGELSTNVAAGSVVANASAQIGVSLWSLKAGHLLGASASRQLAAQLVGVAVGALVSVPAYLLLVDAYGLGTAALPVPAAAQFRAVAEVSVRGLAGLPPYAGWGALVGCAVGALLTLAAKGRAARWLPSPVAMGIGFLTPAYFAVTLCLGAGMAALARRWSPKATDAHVPALGSGALVGESLMGLLIAATTALSRSV</sequence>
<keyword evidence="3 7" id="KW-0812">Transmembrane</keyword>
<evidence type="ECO:0000256" key="1">
    <source>
        <dbReference type="ARBA" id="ARBA00004141"/>
    </source>
</evidence>
<feature type="transmembrane region" description="Helical" evidence="7">
    <location>
        <begin position="508"/>
        <end position="527"/>
    </location>
</feature>
<keyword evidence="2" id="KW-0813">Transport</keyword>
<protein>
    <submittedName>
        <fullName evidence="8">OPT family oligopeptide transporter</fullName>
    </submittedName>
</protein>
<evidence type="ECO:0000256" key="6">
    <source>
        <dbReference type="SAM" id="MobiDB-lite"/>
    </source>
</evidence>
<keyword evidence="9" id="KW-1185">Reference proteome</keyword>
<gene>
    <name evidence="8" type="ORF">GTZ93_03895</name>
</gene>
<dbReference type="InterPro" id="IPR004813">
    <property type="entry name" value="OPT"/>
</dbReference>
<dbReference type="GO" id="GO:0016020">
    <property type="term" value="C:membrane"/>
    <property type="evidence" value="ECO:0007669"/>
    <property type="project" value="UniProtKB-SubCell"/>
</dbReference>
<evidence type="ECO:0000256" key="3">
    <source>
        <dbReference type="ARBA" id="ARBA00022692"/>
    </source>
</evidence>
<evidence type="ECO:0000256" key="4">
    <source>
        <dbReference type="ARBA" id="ARBA00022989"/>
    </source>
</evidence>
<dbReference type="Proteomes" id="UP000537825">
    <property type="component" value="Unassembled WGS sequence"/>
</dbReference>
<keyword evidence="5 7" id="KW-0472">Membrane</keyword>
<evidence type="ECO:0000256" key="2">
    <source>
        <dbReference type="ARBA" id="ARBA00022448"/>
    </source>
</evidence>
<feature type="transmembrane region" description="Helical" evidence="7">
    <location>
        <begin position="297"/>
        <end position="316"/>
    </location>
</feature>
<proteinExistence type="predicted"/>
<comment type="caution">
    <text evidence="8">The sequence shown here is derived from an EMBL/GenBank/DDBJ whole genome shotgun (WGS) entry which is preliminary data.</text>
</comment>
<feature type="transmembrane region" description="Helical" evidence="7">
    <location>
        <begin position="47"/>
        <end position="64"/>
    </location>
</feature>
<dbReference type="PANTHER" id="PTHR31645:SF0">
    <property type="entry name" value="OLIGOPEPTIDE TRANSPORTER YGL114W-RELATED"/>
    <property type="match status" value="1"/>
</dbReference>
<dbReference type="PANTHER" id="PTHR31645">
    <property type="entry name" value="OLIGOPEPTIDE TRANSPORTER YGL114W-RELATED"/>
    <property type="match status" value="1"/>
</dbReference>
<feature type="transmembrane region" description="Helical" evidence="7">
    <location>
        <begin position="137"/>
        <end position="158"/>
    </location>
</feature>
<dbReference type="NCBIfam" id="TIGR00728">
    <property type="entry name" value="OPT_sfam"/>
    <property type="match status" value="2"/>
</dbReference>
<feature type="transmembrane region" description="Helical" evidence="7">
    <location>
        <begin position="451"/>
        <end position="472"/>
    </location>
</feature>
<feature type="transmembrane region" description="Helical" evidence="7">
    <location>
        <begin position="111"/>
        <end position="131"/>
    </location>
</feature>
<comment type="subcellular location">
    <subcellularLocation>
        <location evidence="1">Membrane</location>
        <topology evidence="1">Multi-pass membrane protein</topology>
    </subcellularLocation>
</comment>
<evidence type="ECO:0000313" key="8">
    <source>
        <dbReference type="EMBL" id="NBC38958.1"/>
    </source>
</evidence>
<dbReference type="RefSeq" id="WP_139920888.1">
    <property type="nucleotide sequence ID" value="NZ_CBCSLE010000010.1"/>
</dbReference>
<keyword evidence="4 7" id="KW-1133">Transmembrane helix</keyword>
<feature type="transmembrane region" description="Helical" evidence="7">
    <location>
        <begin position="577"/>
        <end position="601"/>
    </location>
</feature>
<accession>A0A7X4Y505</accession>
<dbReference type="Pfam" id="PF03169">
    <property type="entry name" value="OPT"/>
    <property type="match status" value="1"/>
</dbReference>
<feature type="transmembrane region" description="Helical" evidence="7">
    <location>
        <begin position="539"/>
        <end position="565"/>
    </location>
</feature>
<dbReference type="EMBL" id="JAAAPK010000001">
    <property type="protein sequence ID" value="NBC38958.1"/>
    <property type="molecule type" value="Genomic_DNA"/>
</dbReference>
<organism evidence="8 9">
    <name type="scientific">Corallococcus exiguus</name>
    <dbReference type="NCBI Taxonomy" id="83462"/>
    <lineage>
        <taxon>Bacteria</taxon>
        <taxon>Pseudomonadati</taxon>
        <taxon>Myxococcota</taxon>
        <taxon>Myxococcia</taxon>
        <taxon>Myxococcales</taxon>
        <taxon>Cystobacterineae</taxon>
        <taxon>Myxococcaceae</taxon>
        <taxon>Corallococcus</taxon>
    </lineage>
</organism>
<feature type="transmembrane region" description="Helical" evidence="7">
    <location>
        <begin position="70"/>
        <end position="90"/>
    </location>
</feature>
<evidence type="ECO:0000256" key="7">
    <source>
        <dbReference type="SAM" id="Phobius"/>
    </source>
</evidence>
<feature type="transmembrane region" description="Helical" evidence="7">
    <location>
        <begin position="367"/>
        <end position="387"/>
    </location>
</feature>
<evidence type="ECO:0000256" key="5">
    <source>
        <dbReference type="ARBA" id="ARBA00023136"/>
    </source>
</evidence>
<dbReference type="GO" id="GO:0035673">
    <property type="term" value="F:oligopeptide transmembrane transporter activity"/>
    <property type="evidence" value="ECO:0007669"/>
    <property type="project" value="InterPro"/>
</dbReference>
<evidence type="ECO:0000313" key="9">
    <source>
        <dbReference type="Proteomes" id="UP000537825"/>
    </source>
</evidence>
<dbReference type="AlphaFoldDB" id="A0A7X4Y505"/>
<feature type="transmembrane region" description="Helical" evidence="7">
    <location>
        <begin position="337"/>
        <end position="361"/>
    </location>
</feature>
<name>A0A7X4Y505_9BACT</name>